<feature type="domain" description="Succinate dehydogenase/fumarate reductase N-terminal" evidence="14">
    <location>
        <begin position="4"/>
        <end position="127"/>
    </location>
</feature>
<dbReference type="PROSITE" id="PS00197">
    <property type="entry name" value="2FE2S_FER_1"/>
    <property type="match status" value="1"/>
</dbReference>
<dbReference type="SUPFAM" id="SSF54292">
    <property type="entry name" value="2Fe-2S ferredoxin-like"/>
    <property type="match status" value="1"/>
</dbReference>
<dbReference type="GO" id="GO:0051538">
    <property type="term" value="F:3 iron, 4 sulfur cluster binding"/>
    <property type="evidence" value="ECO:0007669"/>
    <property type="project" value="UniProtKB-KW"/>
</dbReference>
<dbReference type="EC" id="1.3.5.1" evidence="4"/>
<dbReference type="InterPro" id="IPR036010">
    <property type="entry name" value="2Fe-2S_ferredoxin-like_sf"/>
</dbReference>
<dbReference type="STRING" id="547558.Mmah_0726"/>
<comment type="cofactor">
    <cofactor evidence="2">
        <name>[4Fe-4S] cluster</name>
        <dbReference type="ChEBI" id="CHEBI:49883"/>
    </cofactor>
</comment>
<dbReference type="KEGG" id="mmh:Mmah_0726"/>
<comment type="cofactor">
    <cofactor evidence="1">
        <name>[3Fe-4S] cluster</name>
        <dbReference type="ChEBI" id="CHEBI:21137"/>
    </cofactor>
</comment>
<gene>
    <name evidence="16" type="ordered locus">Mmah_0726</name>
</gene>
<evidence type="ECO:0000256" key="11">
    <source>
        <dbReference type="ARBA" id="ARBA00023014"/>
    </source>
</evidence>
<evidence type="ECO:0000256" key="12">
    <source>
        <dbReference type="ARBA" id="ARBA00023291"/>
    </source>
</evidence>
<dbReference type="GO" id="GO:0009055">
    <property type="term" value="F:electron transfer activity"/>
    <property type="evidence" value="ECO:0007669"/>
    <property type="project" value="InterPro"/>
</dbReference>
<dbReference type="PROSITE" id="PS00198">
    <property type="entry name" value="4FE4S_FER_1"/>
    <property type="match status" value="1"/>
</dbReference>
<dbReference type="InterPro" id="IPR017900">
    <property type="entry name" value="4Fe4S_Fe_S_CS"/>
</dbReference>
<dbReference type="AlphaFoldDB" id="D5EAP9"/>
<dbReference type="InterPro" id="IPR012675">
    <property type="entry name" value="Beta-grasp_dom_sf"/>
</dbReference>
<dbReference type="GO" id="GO:0008177">
    <property type="term" value="F:succinate dehydrogenase (quinone) activity"/>
    <property type="evidence" value="ECO:0007669"/>
    <property type="project" value="UniProtKB-EC"/>
</dbReference>
<keyword evidence="6" id="KW-0816">Tricarboxylic acid cycle</keyword>
<dbReference type="Proteomes" id="UP000001059">
    <property type="component" value="Chromosome"/>
</dbReference>
<dbReference type="EMBL" id="CP001994">
    <property type="protein sequence ID" value="ADE36250.1"/>
    <property type="molecule type" value="Genomic_DNA"/>
</dbReference>
<dbReference type="InterPro" id="IPR009051">
    <property type="entry name" value="Helical_ferredxn"/>
</dbReference>
<dbReference type="Pfam" id="PF13183">
    <property type="entry name" value="Fer4_8"/>
    <property type="match status" value="1"/>
</dbReference>
<sequence>MVYLKIKRQDESREWYDTFDIEQTPGMTVLEALFYVQEHMDGSLCFRYACRGAVCGSCGMLINRVPRLACRTQVGIAKKENTREGSGDIFVAGQKSESGEENEEILIEPLPNLKVIRDLIVDMDSFYNLVDSIKPWISSPEEHPEGGNLMDPDMRGKIEKYTNCILCACCHGSCPVAARDDTYLSPATLAKAWRMHLDPREDDASRQERLDFVDSESGVWGCDLVYKCVAVCPKKVPPTLGIKALREQIEKKKEN</sequence>
<dbReference type="FunFam" id="1.10.1060.10:FF:000003">
    <property type="entry name" value="Succinate dehydrogenase iron-sulfur subunit"/>
    <property type="match status" value="1"/>
</dbReference>
<dbReference type="Gene3D" id="3.10.20.30">
    <property type="match status" value="1"/>
</dbReference>
<dbReference type="GO" id="GO:0046872">
    <property type="term" value="F:metal ion binding"/>
    <property type="evidence" value="ECO:0007669"/>
    <property type="project" value="UniProtKB-KW"/>
</dbReference>
<comment type="similarity">
    <text evidence="3">Belongs to the succinate dehydrogenase/fumarate reductase iron-sulfur protein family.</text>
</comment>
<evidence type="ECO:0000256" key="8">
    <source>
        <dbReference type="ARBA" id="ARBA00022723"/>
    </source>
</evidence>
<protein>
    <recommendedName>
        <fullName evidence="4">succinate dehydrogenase</fullName>
        <ecNumber evidence="4">1.3.5.1</ecNumber>
    </recommendedName>
</protein>
<dbReference type="GO" id="GO:0022904">
    <property type="term" value="P:respiratory electron transport chain"/>
    <property type="evidence" value="ECO:0007669"/>
    <property type="project" value="TreeGrafter"/>
</dbReference>
<keyword evidence="7" id="KW-0001">2Fe-2S</keyword>
<dbReference type="InterPro" id="IPR004489">
    <property type="entry name" value="Succ_DH/fum_Rdtase_Fe-S"/>
</dbReference>
<dbReference type="InterPro" id="IPR006058">
    <property type="entry name" value="2Fe2S_fd_BS"/>
</dbReference>
<evidence type="ECO:0000259" key="14">
    <source>
        <dbReference type="Pfam" id="PF13085"/>
    </source>
</evidence>
<accession>D5EAP9</accession>
<dbReference type="HOGENOM" id="CLU_044838_3_1_2"/>
<dbReference type="InterPro" id="IPR050573">
    <property type="entry name" value="SDH/FRD_Iron-Sulfur"/>
</dbReference>
<comment type="cofactor">
    <cofactor evidence="13">
        <name>[2Fe-2S] cluster</name>
        <dbReference type="ChEBI" id="CHEBI:190135"/>
    </cofactor>
</comment>
<dbReference type="PANTHER" id="PTHR11921:SF29">
    <property type="entry name" value="SUCCINATE DEHYDROGENASE [UBIQUINONE] IRON-SULFUR SUBUNIT, MITOCHONDRIAL"/>
    <property type="match status" value="1"/>
</dbReference>
<name>D5EAP9_METMS</name>
<evidence type="ECO:0000256" key="13">
    <source>
        <dbReference type="ARBA" id="ARBA00034078"/>
    </source>
</evidence>
<dbReference type="NCBIfam" id="TIGR00384">
    <property type="entry name" value="dhsB"/>
    <property type="match status" value="1"/>
</dbReference>
<dbReference type="RefSeq" id="WP_013037193.1">
    <property type="nucleotide sequence ID" value="NC_014002.1"/>
</dbReference>
<evidence type="ECO:0000256" key="4">
    <source>
        <dbReference type="ARBA" id="ARBA00012792"/>
    </source>
</evidence>
<keyword evidence="11" id="KW-0411">Iron-sulfur</keyword>
<evidence type="ECO:0000256" key="7">
    <source>
        <dbReference type="ARBA" id="ARBA00022714"/>
    </source>
</evidence>
<evidence type="ECO:0000256" key="10">
    <source>
        <dbReference type="ARBA" id="ARBA00023004"/>
    </source>
</evidence>
<dbReference type="GO" id="GO:0051537">
    <property type="term" value="F:2 iron, 2 sulfur cluster binding"/>
    <property type="evidence" value="ECO:0007669"/>
    <property type="project" value="UniProtKB-KW"/>
</dbReference>
<evidence type="ECO:0000259" key="15">
    <source>
        <dbReference type="Pfam" id="PF13183"/>
    </source>
</evidence>
<keyword evidence="5" id="KW-0004">4Fe-4S</keyword>
<feature type="domain" description="4Fe-4S ferredoxin-type" evidence="15">
    <location>
        <begin position="162"/>
        <end position="236"/>
    </location>
</feature>
<dbReference type="InterPro" id="IPR017896">
    <property type="entry name" value="4Fe4S_Fe-S-bd"/>
</dbReference>
<dbReference type="GO" id="GO:0051539">
    <property type="term" value="F:4 iron, 4 sulfur cluster binding"/>
    <property type="evidence" value="ECO:0007669"/>
    <property type="project" value="UniProtKB-KW"/>
</dbReference>
<evidence type="ECO:0000313" key="17">
    <source>
        <dbReference type="Proteomes" id="UP000001059"/>
    </source>
</evidence>
<dbReference type="GeneID" id="8982883"/>
<evidence type="ECO:0000313" key="16">
    <source>
        <dbReference type="EMBL" id="ADE36250.1"/>
    </source>
</evidence>
<dbReference type="Gene3D" id="1.10.1060.10">
    <property type="entry name" value="Alpha-helical ferredoxin"/>
    <property type="match status" value="1"/>
</dbReference>
<dbReference type="PANTHER" id="PTHR11921">
    <property type="entry name" value="SUCCINATE DEHYDROGENASE IRON-SULFUR PROTEIN"/>
    <property type="match status" value="1"/>
</dbReference>
<evidence type="ECO:0000256" key="9">
    <source>
        <dbReference type="ARBA" id="ARBA00023002"/>
    </source>
</evidence>
<organism evidence="16 17">
    <name type="scientific">Methanohalophilus mahii (strain ATCC 35705 / DSM 5219 / SLP)</name>
    <dbReference type="NCBI Taxonomy" id="547558"/>
    <lineage>
        <taxon>Archaea</taxon>
        <taxon>Methanobacteriati</taxon>
        <taxon>Methanobacteriota</taxon>
        <taxon>Stenosarchaea group</taxon>
        <taxon>Methanomicrobia</taxon>
        <taxon>Methanosarcinales</taxon>
        <taxon>Methanosarcinaceae</taxon>
        <taxon>Methanohalophilus</taxon>
    </lineage>
</organism>
<evidence type="ECO:0000256" key="6">
    <source>
        <dbReference type="ARBA" id="ARBA00022532"/>
    </source>
</evidence>
<keyword evidence="9 16" id="KW-0560">Oxidoreductase</keyword>
<evidence type="ECO:0000256" key="1">
    <source>
        <dbReference type="ARBA" id="ARBA00001927"/>
    </source>
</evidence>
<dbReference type="Pfam" id="PF13085">
    <property type="entry name" value="Fer2_3"/>
    <property type="match status" value="1"/>
</dbReference>
<dbReference type="GO" id="GO:0006099">
    <property type="term" value="P:tricarboxylic acid cycle"/>
    <property type="evidence" value="ECO:0007669"/>
    <property type="project" value="UniProtKB-KW"/>
</dbReference>
<reference evidence="16 17" key="1">
    <citation type="submission" date="2010-03" db="EMBL/GenBank/DDBJ databases">
        <title>The complete genome of Methanohalophilus mahii DSM 5219.</title>
        <authorList>
            <consortium name="US DOE Joint Genome Institute (JGI-PGF)"/>
            <person name="Lucas S."/>
            <person name="Copeland A."/>
            <person name="Lapidus A."/>
            <person name="Glavina del Rio T."/>
            <person name="Dalin E."/>
            <person name="Tice H."/>
            <person name="Bruce D."/>
            <person name="Goodwin L."/>
            <person name="Pitluck S."/>
            <person name="Kyrpides N."/>
            <person name="Mavromatis K."/>
            <person name="Ivanova N."/>
            <person name="Lykidis A."/>
            <person name="Saunders E."/>
            <person name="Brettin T."/>
            <person name="Detter J.C."/>
            <person name="Han C."/>
            <person name="Land M."/>
            <person name="Hauser L."/>
            <person name="Markowitz V."/>
            <person name="Cheng J.-F."/>
            <person name="Hugenholtz P."/>
            <person name="Woyke T."/>
            <person name="Wu D."/>
            <person name="Spring S."/>
            <person name="Schneider S."/>
            <person name="Schroeder M."/>
            <person name="Klenk H.-P."/>
            <person name="Eisen J.A."/>
        </authorList>
    </citation>
    <scope>NUCLEOTIDE SEQUENCE [LARGE SCALE GENOMIC DNA]</scope>
    <source>
        <strain evidence="17">ATCC 35705 / DSM 5219 / SLP</strain>
    </source>
</reference>
<proteinExistence type="inferred from homology"/>
<dbReference type="SUPFAM" id="SSF46548">
    <property type="entry name" value="alpha-helical ferredoxin"/>
    <property type="match status" value="1"/>
</dbReference>
<keyword evidence="10" id="KW-0408">Iron</keyword>
<keyword evidence="8" id="KW-0479">Metal-binding</keyword>
<keyword evidence="17" id="KW-1185">Reference proteome</keyword>
<keyword evidence="12" id="KW-0003">3Fe-4S</keyword>
<evidence type="ECO:0000256" key="5">
    <source>
        <dbReference type="ARBA" id="ARBA00022485"/>
    </source>
</evidence>
<evidence type="ECO:0000256" key="3">
    <source>
        <dbReference type="ARBA" id="ARBA00009433"/>
    </source>
</evidence>
<evidence type="ECO:0000256" key="2">
    <source>
        <dbReference type="ARBA" id="ARBA00001966"/>
    </source>
</evidence>
<dbReference type="OrthoDB" id="144910at2157"/>
<dbReference type="InterPro" id="IPR025192">
    <property type="entry name" value="Succ_DH/fum_Rdtase_N"/>
</dbReference>